<gene>
    <name evidence="2" type="ORF">COU32_04360</name>
</gene>
<organism evidence="2 3">
    <name type="scientific">Candidatus Magasanikbacteria bacterium CG10_big_fil_rev_8_21_14_0_10_42_10</name>
    <dbReference type="NCBI Taxonomy" id="1974649"/>
    <lineage>
        <taxon>Bacteria</taxon>
        <taxon>Candidatus Magasanikiibacteriota</taxon>
    </lineage>
</organism>
<dbReference type="GO" id="GO:0005506">
    <property type="term" value="F:iron ion binding"/>
    <property type="evidence" value="ECO:0007669"/>
    <property type="project" value="InterPro"/>
</dbReference>
<dbReference type="Pfam" id="PF01592">
    <property type="entry name" value="NifU_N"/>
    <property type="match status" value="1"/>
</dbReference>
<reference evidence="3" key="1">
    <citation type="submission" date="2017-09" db="EMBL/GenBank/DDBJ databases">
        <title>Depth-based differentiation of microbial function through sediment-hosted aquifers and enrichment of novel symbionts in the deep terrestrial subsurface.</title>
        <authorList>
            <person name="Probst A.J."/>
            <person name="Ladd B."/>
            <person name="Jarett J.K."/>
            <person name="Geller-Mcgrath D.E."/>
            <person name="Sieber C.M.K."/>
            <person name="Emerson J.B."/>
            <person name="Anantharaman K."/>
            <person name="Thomas B.C."/>
            <person name="Malmstrom R."/>
            <person name="Stieglmeier M."/>
            <person name="Klingl A."/>
            <person name="Woyke T."/>
            <person name="Ryan C.M."/>
            <person name="Banfield J.F."/>
        </authorList>
    </citation>
    <scope>NUCLEOTIDE SEQUENCE [LARGE SCALE GENOMIC DNA]</scope>
</reference>
<accession>A0A2H0TV43</accession>
<dbReference type="EMBL" id="PFBY01000046">
    <property type="protein sequence ID" value="PIR76011.1"/>
    <property type="molecule type" value="Genomic_DNA"/>
</dbReference>
<sequence length="123" mass="13740">MDDILYKDMILDLYKHPLNRKNLESFTTEKKSHNPTCGDLVTMQVLFDDDGKVKDIGHQGEGCAISQAALSLITDKVKGLTKEEIVAISEEDMLSMLGIPISHARMKCALLGWNTLKSMMNEL</sequence>
<dbReference type="Gene3D" id="3.90.1010.10">
    <property type="match status" value="1"/>
</dbReference>
<name>A0A2H0TV43_9BACT</name>
<feature type="domain" description="NIF system FeS cluster assembly NifU N-terminal" evidence="1">
    <location>
        <begin position="6"/>
        <end position="118"/>
    </location>
</feature>
<dbReference type="CDD" id="cd06664">
    <property type="entry name" value="IscU_like"/>
    <property type="match status" value="1"/>
</dbReference>
<protein>
    <submittedName>
        <fullName evidence="2">Fe-S cluster protein</fullName>
    </submittedName>
</protein>
<evidence type="ECO:0000259" key="1">
    <source>
        <dbReference type="Pfam" id="PF01592"/>
    </source>
</evidence>
<dbReference type="PANTHER" id="PTHR10093">
    <property type="entry name" value="IRON-SULFUR CLUSTER ASSEMBLY ENZYME NIFU HOMOLOG"/>
    <property type="match status" value="1"/>
</dbReference>
<dbReference type="GO" id="GO:0051536">
    <property type="term" value="F:iron-sulfur cluster binding"/>
    <property type="evidence" value="ECO:0007669"/>
    <property type="project" value="InterPro"/>
</dbReference>
<dbReference type="GO" id="GO:0016226">
    <property type="term" value="P:iron-sulfur cluster assembly"/>
    <property type="evidence" value="ECO:0007669"/>
    <property type="project" value="InterPro"/>
</dbReference>
<evidence type="ECO:0000313" key="2">
    <source>
        <dbReference type="EMBL" id="PIR76011.1"/>
    </source>
</evidence>
<proteinExistence type="predicted"/>
<evidence type="ECO:0000313" key="3">
    <source>
        <dbReference type="Proteomes" id="UP000231530"/>
    </source>
</evidence>
<dbReference type="AlphaFoldDB" id="A0A2H0TV43"/>
<comment type="caution">
    <text evidence="2">The sequence shown here is derived from an EMBL/GenBank/DDBJ whole genome shotgun (WGS) entry which is preliminary data.</text>
</comment>
<dbReference type="Proteomes" id="UP000231530">
    <property type="component" value="Unassembled WGS sequence"/>
</dbReference>
<dbReference type="InterPro" id="IPR002871">
    <property type="entry name" value="NIF_FeS_clus_asmbl_NifU_N"/>
</dbReference>
<dbReference type="SUPFAM" id="SSF82649">
    <property type="entry name" value="SufE/NifU"/>
    <property type="match status" value="1"/>
</dbReference>